<proteinExistence type="predicted"/>
<organism evidence="1 2">
    <name type="scientific">Propioniciclava tarda</name>
    <dbReference type="NCBI Taxonomy" id="433330"/>
    <lineage>
        <taxon>Bacteria</taxon>
        <taxon>Bacillati</taxon>
        <taxon>Actinomycetota</taxon>
        <taxon>Actinomycetes</taxon>
        <taxon>Propionibacteriales</taxon>
        <taxon>Propionibacteriaceae</taxon>
        <taxon>Propioniciclava</taxon>
    </lineage>
</organism>
<dbReference type="AlphaFoldDB" id="A0A4Q9KM09"/>
<name>A0A4Q9KM09_PROTD</name>
<evidence type="ECO:0000313" key="2">
    <source>
        <dbReference type="Proteomes" id="UP000291933"/>
    </source>
</evidence>
<dbReference type="RefSeq" id="WP_131171516.1">
    <property type="nucleotide sequence ID" value="NZ_FXTL01000004.1"/>
</dbReference>
<sequence length="297" mass="33153">MARITEGTPGQPAEVWIQDRGASDTRLRSTLIIEDLSDVLTCISARSGANGPNNPVTQYILSQAAEYLAERLIEDAAPGSGGGSVPRTLSGALGHQPFIESVLNMSQHQMLRRWPLATDWYTDVIHYVMRPSRFTRAIDYVRSQFDDWSSRPLGEFVRLFSDAVFRLDGDPKVLRMAEALQALWPDYPPVREASEAYHEQIQTMWAPLYAESLSRYGLKLRPEVKFEELGWAFNALQTRETWERLGGSVVEPRVAFDGGRWSVTALTSLMVLSGSVLDVDGSQLSPAQLAVRKPVAR</sequence>
<protein>
    <submittedName>
        <fullName evidence="1">Uncharacterized protein</fullName>
    </submittedName>
</protein>
<reference evidence="1 2" key="1">
    <citation type="submission" date="2019-01" db="EMBL/GenBank/DDBJ databases">
        <title>Lactibacter flavus gen. nov., sp. nov., a novel bacterium of the family Propionibacteriaceae isolated from raw milk and dairy products.</title>
        <authorList>
            <person name="Huptas C."/>
            <person name="Wenning M."/>
            <person name="Breitenwieser F."/>
            <person name="Doll E."/>
            <person name="Von Neubeck M."/>
            <person name="Busse H.-J."/>
            <person name="Scherer S."/>
        </authorList>
    </citation>
    <scope>NUCLEOTIDE SEQUENCE [LARGE SCALE GENOMIC DNA]</scope>
    <source>
        <strain evidence="1 2">DSM 22130</strain>
    </source>
</reference>
<gene>
    <name evidence="1" type="ORF">ET996_05360</name>
</gene>
<dbReference type="OrthoDB" id="3726686at2"/>
<keyword evidence="2" id="KW-1185">Reference proteome</keyword>
<evidence type="ECO:0000313" key="1">
    <source>
        <dbReference type="EMBL" id="TBT95523.1"/>
    </source>
</evidence>
<accession>A0A4Q9KM09</accession>
<dbReference type="Proteomes" id="UP000291933">
    <property type="component" value="Unassembled WGS sequence"/>
</dbReference>
<comment type="caution">
    <text evidence="1">The sequence shown here is derived from an EMBL/GenBank/DDBJ whole genome shotgun (WGS) entry which is preliminary data.</text>
</comment>
<dbReference type="EMBL" id="SDMR01000004">
    <property type="protein sequence ID" value="TBT95523.1"/>
    <property type="molecule type" value="Genomic_DNA"/>
</dbReference>